<sequence length="81" mass="8341">MELEAEFTTEPFLGEGPPPEHAELARQAALAAGLDTDFGPLGTSVRGDAEAVLAALPKIARAALTGGATKLTLQLRDTRVG</sequence>
<dbReference type="KEGG" id="aab:A4R43_18555"/>
<keyword evidence="3" id="KW-1185">Reference proteome</keyword>
<feature type="region of interest" description="Disordered" evidence="1">
    <location>
        <begin position="1"/>
        <end position="20"/>
    </location>
</feature>
<proteinExistence type="predicted"/>
<dbReference type="InterPro" id="IPR029756">
    <property type="entry name" value="MTH1187/YkoF-like"/>
</dbReference>
<evidence type="ECO:0000313" key="2">
    <source>
        <dbReference type="EMBL" id="AXB44272.1"/>
    </source>
</evidence>
<evidence type="ECO:0000256" key="1">
    <source>
        <dbReference type="SAM" id="MobiDB-lite"/>
    </source>
</evidence>
<organism evidence="2 3">
    <name type="scientific">Amycolatopsis albispora</name>
    <dbReference type="NCBI Taxonomy" id="1804986"/>
    <lineage>
        <taxon>Bacteria</taxon>
        <taxon>Bacillati</taxon>
        <taxon>Actinomycetota</taxon>
        <taxon>Actinomycetes</taxon>
        <taxon>Pseudonocardiales</taxon>
        <taxon>Pseudonocardiaceae</taxon>
        <taxon>Amycolatopsis</taxon>
    </lineage>
</organism>
<protein>
    <recommendedName>
        <fullName evidence="4">Thiamine-binding protein domain-containing protein</fullName>
    </recommendedName>
</protein>
<dbReference type="OrthoDB" id="5190319at2"/>
<dbReference type="AlphaFoldDB" id="A0A344L898"/>
<evidence type="ECO:0000313" key="3">
    <source>
        <dbReference type="Proteomes" id="UP000250434"/>
    </source>
</evidence>
<name>A0A344L898_9PSEU</name>
<dbReference type="Proteomes" id="UP000250434">
    <property type="component" value="Chromosome"/>
</dbReference>
<gene>
    <name evidence="2" type="ORF">A4R43_18555</name>
</gene>
<reference evidence="2 3" key="1">
    <citation type="submission" date="2016-04" db="EMBL/GenBank/DDBJ databases">
        <title>Complete genome sequence and analysis of deep-sea sediment isolate, Amycolatopsis sp. WP1.</title>
        <authorList>
            <person name="Wang H."/>
            <person name="Chen S."/>
            <person name="Wu Q."/>
        </authorList>
    </citation>
    <scope>NUCLEOTIDE SEQUENCE [LARGE SCALE GENOMIC DNA]</scope>
    <source>
        <strain evidence="2 3">WP1</strain>
    </source>
</reference>
<evidence type="ECO:0008006" key="4">
    <source>
        <dbReference type="Google" id="ProtNLM"/>
    </source>
</evidence>
<dbReference type="SUPFAM" id="SSF89957">
    <property type="entry name" value="MTH1187/YkoF-like"/>
    <property type="match status" value="1"/>
</dbReference>
<accession>A0A344L898</accession>
<dbReference type="EMBL" id="CP015163">
    <property type="protein sequence ID" value="AXB44272.1"/>
    <property type="molecule type" value="Genomic_DNA"/>
</dbReference>